<feature type="transmembrane region" description="Helical" evidence="1">
    <location>
        <begin position="31"/>
        <end position="53"/>
    </location>
</feature>
<evidence type="ECO:0000313" key="3">
    <source>
        <dbReference type="Proteomes" id="UP001165667"/>
    </source>
</evidence>
<dbReference type="InterPro" id="IPR017195">
    <property type="entry name" value="ABC_thiamin-permease_prd"/>
</dbReference>
<evidence type="ECO:0000313" key="2">
    <source>
        <dbReference type="EMBL" id="MCW6510615.1"/>
    </source>
</evidence>
<reference evidence="2" key="1">
    <citation type="submission" date="2022-05" db="EMBL/GenBank/DDBJ databases">
        <authorList>
            <person name="Pankratov T."/>
        </authorList>
    </citation>
    <scope>NUCLEOTIDE SEQUENCE</scope>
    <source>
        <strain evidence="2">BP6-180914</strain>
    </source>
</reference>
<feature type="transmembrane region" description="Helical" evidence="1">
    <location>
        <begin position="6"/>
        <end position="24"/>
    </location>
</feature>
<feature type="transmembrane region" description="Helical" evidence="1">
    <location>
        <begin position="176"/>
        <end position="198"/>
    </location>
</feature>
<dbReference type="Pfam" id="PF09819">
    <property type="entry name" value="ABC_cobalt"/>
    <property type="match status" value="1"/>
</dbReference>
<dbReference type="Proteomes" id="UP001165667">
    <property type="component" value="Unassembled WGS sequence"/>
</dbReference>
<comment type="caution">
    <text evidence="2">The sequence shown here is derived from an EMBL/GenBank/DDBJ whole genome shotgun (WGS) entry which is preliminary data.</text>
</comment>
<gene>
    <name evidence="2" type="ORF">M8523_21590</name>
</gene>
<organism evidence="2 3">
    <name type="scientific">Lichenifustis flavocetrariae</name>
    <dbReference type="NCBI Taxonomy" id="2949735"/>
    <lineage>
        <taxon>Bacteria</taxon>
        <taxon>Pseudomonadati</taxon>
        <taxon>Pseudomonadota</taxon>
        <taxon>Alphaproteobacteria</taxon>
        <taxon>Hyphomicrobiales</taxon>
        <taxon>Lichenihabitantaceae</taxon>
        <taxon>Lichenifustis</taxon>
    </lineage>
</organism>
<keyword evidence="3" id="KW-1185">Reference proteome</keyword>
<keyword evidence="1" id="KW-0812">Transmembrane</keyword>
<accession>A0AA41Z5D6</accession>
<feature type="transmembrane region" description="Helical" evidence="1">
    <location>
        <begin position="73"/>
        <end position="94"/>
    </location>
</feature>
<keyword evidence="1" id="KW-1133">Transmembrane helix</keyword>
<keyword evidence="1" id="KW-0472">Membrane</keyword>
<name>A0AA41Z5D6_9HYPH</name>
<dbReference type="RefSeq" id="WP_282586986.1">
    <property type="nucleotide sequence ID" value="NZ_JAMOIM010000016.1"/>
</dbReference>
<dbReference type="EMBL" id="JAMOIM010000016">
    <property type="protein sequence ID" value="MCW6510615.1"/>
    <property type="molecule type" value="Genomic_DNA"/>
</dbReference>
<dbReference type="AlphaFoldDB" id="A0AA41Z5D6"/>
<protein>
    <submittedName>
        <fullName evidence="2">ECF transporter S component</fullName>
    </submittedName>
</protein>
<evidence type="ECO:0000256" key="1">
    <source>
        <dbReference type="SAM" id="Phobius"/>
    </source>
</evidence>
<proteinExistence type="predicted"/>
<sequence>MSIGTLYLIVAIIAVALAVVAFFINRGNGRVMVGFTLMEIVIMAVIGVINGVLGTPNAMLGRLFMTFSGSYGFLAFAAICGGFYVAGPLCGYIIRKPGAATLAETMNGVAQVLSGNPNGIMVLAAGFLQGFMSDVAFAFYGYRKWTLSVLALSGALAPILQQIPEVYFFGVGDMGISYNLLALIIRMGSGALYAIILVKPIALALLRAGVLRGTQLAADERPLATTTQKLA</sequence>